<keyword evidence="10" id="KW-0270">Exopolysaccharide synthesis</keyword>
<gene>
    <name evidence="16" type="ORF">JZO76_01370</name>
</gene>
<comment type="similarity">
    <text evidence="3">Belongs to the CpsC/CapA family.</text>
</comment>
<keyword evidence="6 13" id="KW-0812">Transmembrane</keyword>
<organism evidence="16 17">
    <name type="scientific">Candidatus Enterococcus myersii</name>
    <dbReference type="NCBI Taxonomy" id="2815322"/>
    <lineage>
        <taxon>Bacteria</taxon>
        <taxon>Bacillati</taxon>
        <taxon>Bacillota</taxon>
        <taxon>Bacilli</taxon>
        <taxon>Lactobacillales</taxon>
        <taxon>Enterococcaceae</taxon>
        <taxon>Enterococcus</taxon>
    </lineage>
</organism>
<evidence type="ECO:0000256" key="9">
    <source>
        <dbReference type="ARBA" id="ARBA00023136"/>
    </source>
</evidence>
<keyword evidence="7" id="KW-0972">Capsule biogenesis/degradation</keyword>
<evidence type="ECO:0000256" key="2">
    <source>
        <dbReference type="ARBA" id="ARBA00005132"/>
    </source>
</evidence>
<sequence length="265" mass="29109">MEETISLKQIFDILRKHLASIFICSFIGLALAGVATFFIITPKYSSQAQLIVTLPQGDTATANPNDVNTNLQMINTYKELVTGDLVIDQVKDRLESEYNLDMNTNEIKGALEVTQQQNSLMFSIKATDSSAINAEHIANTTAQIFQETAKDVLEVNKISIISKASASMTPVSPNNKLNLAIGLVLGLMIGVGLAFVLELLDRTVKDDKFVSEDLGFTILGTVPQMSQKELDATIQKKPIVPTFKKNNKKTDENDSAVSRRSRSRV</sequence>
<evidence type="ECO:0000256" key="11">
    <source>
        <dbReference type="ARBA" id="ARBA00045736"/>
    </source>
</evidence>
<dbReference type="InterPro" id="IPR032807">
    <property type="entry name" value="GNVR"/>
</dbReference>
<keyword evidence="8 13" id="KW-1133">Transmembrane helix</keyword>
<comment type="subcellular location">
    <subcellularLocation>
        <location evidence="1">Cell membrane</location>
        <topology evidence="1">Multi-pass membrane protein</topology>
    </subcellularLocation>
</comment>
<comment type="function">
    <text evidence="11">Required for CpsD phosphorylation. Involved in the regulation of capsular polysaccharide biosynthesis. May be part of a complex that directs the coordinated polymerization and export to the cell surface of the capsular polysaccharide.</text>
</comment>
<keyword evidence="17" id="KW-1185">Reference proteome</keyword>
<comment type="caution">
    <text evidence="16">The sequence shown here is derived from an EMBL/GenBank/DDBJ whole genome shotgun (WGS) entry which is preliminary data.</text>
</comment>
<evidence type="ECO:0000256" key="3">
    <source>
        <dbReference type="ARBA" id="ARBA00006683"/>
    </source>
</evidence>
<evidence type="ECO:0000256" key="12">
    <source>
        <dbReference type="SAM" id="MobiDB-lite"/>
    </source>
</evidence>
<comment type="pathway">
    <text evidence="2">Capsule biogenesis; capsule polysaccharide biosynthesis.</text>
</comment>
<feature type="domain" description="Tyrosine-protein kinase G-rich" evidence="15">
    <location>
        <begin position="147"/>
        <end position="196"/>
    </location>
</feature>
<evidence type="ECO:0000256" key="4">
    <source>
        <dbReference type="ARBA" id="ARBA00020739"/>
    </source>
</evidence>
<feature type="domain" description="Polysaccharide chain length determinant N-terminal" evidence="14">
    <location>
        <begin position="3"/>
        <end position="92"/>
    </location>
</feature>
<evidence type="ECO:0000256" key="1">
    <source>
        <dbReference type="ARBA" id="ARBA00004651"/>
    </source>
</evidence>
<proteinExistence type="inferred from homology"/>
<reference evidence="16 17" key="1">
    <citation type="submission" date="2021-03" db="EMBL/GenBank/DDBJ databases">
        <title>Enterococcal diversity collection.</title>
        <authorList>
            <person name="Gilmore M.S."/>
            <person name="Schwartzman J."/>
            <person name="Van Tyne D."/>
            <person name="Martin M."/>
            <person name="Earl A.M."/>
            <person name="Manson A.L."/>
            <person name="Straub T."/>
            <person name="Salamzade R."/>
            <person name="Saavedra J."/>
            <person name="Lebreton F."/>
            <person name="Prichula J."/>
            <person name="Schaufler K."/>
            <person name="Gaca A."/>
            <person name="Sgardioli B."/>
            <person name="Wagenaar J."/>
            <person name="Strong T."/>
        </authorList>
    </citation>
    <scope>NUCLEOTIDE SEQUENCE [LARGE SCALE GENOMIC DNA]</scope>
    <source>
        <strain evidence="16 17">MJM12</strain>
    </source>
</reference>
<evidence type="ECO:0000256" key="10">
    <source>
        <dbReference type="ARBA" id="ARBA00023169"/>
    </source>
</evidence>
<evidence type="ECO:0000313" key="16">
    <source>
        <dbReference type="EMBL" id="MBO0448177.1"/>
    </source>
</evidence>
<feature type="transmembrane region" description="Helical" evidence="13">
    <location>
        <begin position="177"/>
        <end position="200"/>
    </location>
</feature>
<evidence type="ECO:0000256" key="13">
    <source>
        <dbReference type="SAM" id="Phobius"/>
    </source>
</evidence>
<evidence type="ECO:0000313" key="17">
    <source>
        <dbReference type="Proteomes" id="UP000664256"/>
    </source>
</evidence>
<dbReference type="EMBL" id="JAFLVT010000001">
    <property type="protein sequence ID" value="MBO0448177.1"/>
    <property type="molecule type" value="Genomic_DNA"/>
</dbReference>
<evidence type="ECO:0000256" key="7">
    <source>
        <dbReference type="ARBA" id="ARBA00022903"/>
    </source>
</evidence>
<dbReference type="PANTHER" id="PTHR32309">
    <property type="entry name" value="TYROSINE-PROTEIN KINASE"/>
    <property type="match status" value="1"/>
</dbReference>
<keyword evidence="16" id="KW-0808">Transferase</keyword>
<dbReference type="GO" id="GO:0016301">
    <property type="term" value="F:kinase activity"/>
    <property type="evidence" value="ECO:0007669"/>
    <property type="project" value="UniProtKB-KW"/>
</dbReference>
<dbReference type="Proteomes" id="UP000664256">
    <property type="component" value="Unassembled WGS sequence"/>
</dbReference>
<evidence type="ECO:0000256" key="5">
    <source>
        <dbReference type="ARBA" id="ARBA00022475"/>
    </source>
</evidence>
<dbReference type="Pfam" id="PF13807">
    <property type="entry name" value="GNVR"/>
    <property type="match status" value="1"/>
</dbReference>
<accession>A0ABS3H400</accession>
<keyword evidence="9 13" id="KW-0472">Membrane</keyword>
<name>A0ABS3H400_9ENTE</name>
<dbReference type="InterPro" id="IPR003856">
    <property type="entry name" value="LPS_length_determ_N"/>
</dbReference>
<keyword evidence="5" id="KW-1003">Cell membrane</keyword>
<feature type="transmembrane region" description="Helical" evidence="13">
    <location>
        <begin position="21"/>
        <end position="40"/>
    </location>
</feature>
<evidence type="ECO:0000259" key="15">
    <source>
        <dbReference type="Pfam" id="PF13807"/>
    </source>
</evidence>
<protein>
    <recommendedName>
        <fullName evidence="4">Capsular polysaccharide biosynthesis protein CpsC</fullName>
    </recommendedName>
</protein>
<evidence type="ECO:0000256" key="6">
    <source>
        <dbReference type="ARBA" id="ARBA00022692"/>
    </source>
</evidence>
<keyword evidence="16" id="KW-0418">Kinase</keyword>
<dbReference type="RefSeq" id="WP_206902372.1">
    <property type="nucleotide sequence ID" value="NZ_JAFLVT010000001.1"/>
</dbReference>
<dbReference type="PANTHER" id="PTHR32309:SF13">
    <property type="entry name" value="FERRIC ENTEROBACTIN TRANSPORT PROTEIN FEPE"/>
    <property type="match status" value="1"/>
</dbReference>
<evidence type="ECO:0000259" key="14">
    <source>
        <dbReference type="Pfam" id="PF02706"/>
    </source>
</evidence>
<feature type="region of interest" description="Disordered" evidence="12">
    <location>
        <begin position="241"/>
        <end position="265"/>
    </location>
</feature>
<dbReference type="Pfam" id="PF02706">
    <property type="entry name" value="Wzz"/>
    <property type="match status" value="1"/>
</dbReference>
<evidence type="ECO:0000256" key="8">
    <source>
        <dbReference type="ARBA" id="ARBA00022989"/>
    </source>
</evidence>
<dbReference type="InterPro" id="IPR050445">
    <property type="entry name" value="Bact_polysacc_biosynth/exp"/>
</dbReference>